<reference evidence="3 4" key="1">
    <citation type="submission" date="2019-10" db="EMBL/GenBank/DDBJ databases">
        <title>Two novel species isolated from a subtropical stream in China.</title>
        <authorList>
            <person name="Lu H."/>
        </authorList>
    </citation>
    <scope>NUCLEOTIDE SEQUENCE [LARGE SCALE GENOMIC DNA]</scope>
    <source>
        <strain evidence="3 4">FT29W</strain>
    </source>
</reference>
<sequence length="222" mass="23275">MSIKSVLALLMWCCAALASAAQVAGVVAQASGPLTARSSSGAVRQLKLQSEVESGDTLVTASGAWTTVRFIDNSELTLKPGTTIVVEQFSFDGDKPEADHAAFTLVKGGLRSLSGLLGKRNKEKFAMKTPSATIGIRGTTFFLEYLTGKGDAEPSPGLEPGLHVHVSAGGISIDNEAGHFQYDPGQFGFIKNNSTRPVKMFANPGMQFAPPAAFGEADTLKP</sequence>
<feature type="chain" id="PRO_5025638017" evidence="1">
    <location>
        <begin position="21"/>
        <end position="222"/>
    </location>
</feature>
<organism evidence="3 4">
    <name type="scientific">Rugamonas aquatica</name>
    <dbReference type="NCBI Taxonomy" id="2743357"/>
    <lineage>
        <taxon>Bacteria</taxon>
        <taxon>Pseudomonadati</taxon>
        <taxon>Pseudomonadota</taxon>
        <taxon>Betaproteobacteria</taxon>
        <taxon>Burkholderiales</taxon>
        <taxon>Oxalobacteraceae</taxon>
        <taxon>Telluria group</taxon>
        <taxon>Rugamonas</taxon>
    </lineage>
</organism>
<proteinExistence type="predicted"/>
<dbReference type="Proteomes" id="UP000440498">
    <property type="component" value="Unassembled WGS sequence"/>
</dbReference>
<dbReference type="Pfam" id="PF04773">
    <property type="entry name" value="FecR"/>
    <property type="match status" value="1"/>
</dbReference>
<protein>
    <submittedName>
        <fullName evidence="3">Iron dicitrate transport regulator FecR</fullName>
    </submittedName>
</protein>
<evidence type="ECO:0000256" key="1">
    <source>
        <dbReference type="SAM" id="SignalP"/>
    </source>
</evidence>
<dbReference type="AlphaFoldDB" id="A0A6A7N2V5"/>
<dbReference type="PANTHER" id="PTHR38731">
    <property type="entry name" value="LIPL45-RELATED LIPOPROTEIN-RELATED"/>
    <property type="match status" value="1"/>
</dbReference>
<comment type="caution">
    <text evidence="3">The sequence shown here is derived from an EMBL/GenBank/DDBJ whole genome shotgun (WGS) entry which is preliminary data.</text>
</comment>
<gene>
    <name evidence="3" type="ORF">GEV02_13510</name>
</gene>
<dbReference type="InterPro" id="IPR006860">
    <property type="entry name" value="FecR"/>
</dbReference>
<dbReference type="PANTHER" id="PTHR38731:SF1">
    <property type="entry name" value="FECR PROTEIN DOMAIN-CONTAINING PROTEIN"/>
    <property type="match status" value="1"/>
</dbReference>
<feature type="domain" description="FecR protein" evidence="2">
    <location>
        <begin position="56"/>
        <end position="145"/>
    </location>
</feature>
<keyword evidence="4" id="KW-1185">Reference proteome</keyword>
<keyword evidence="1" id="KW-0732">Signal</keyword>
<evidence type="ECO:0000313" key="3">
    <source>
        <dbReference type="EMBL" id="MQA39168.1"/>
    </source>
</evidence>
<dbReference type="EMBL" id="WHUG01000004">
    <property type="protein sequence ID" value="MQA39168.1"/>
    <property type="molecule type" value="Genomic_DNA"/>
</dbReference>
<name>A0A6A7N2V5_9BURK</name>
<accession>A0A6A7N2V5</accession>
<dbReference type="RefSeq" id="WP_152838444.1">
    <property type="nucleotide sequence ID" value="NZ_WHUG01000004.1"/>
</dbReference>
<evidence type="ECO:0000313" key="4">
    <source>
        <dbReference type="Proteomes" id="UP000440498"/>
    </source>
</evidence>
<evidence type="ECO:0000259" key="2">
    <source>
        <dbReference type="Pfam" id="PF04773"/>
    </source>
</evidence>
<feature type="signal peptide" evidence="1">
    <location>
        <begin position="1"/>
        <end position="20"/>
    </location>
</feature>
<dbReference type="Gene3D" id="2.60.120.1440">
    <property type="match status" value="1"/>
</dbReference>